<dbReference type="EMBL" id="AHMO02000008">
    <property type="protein sequence ID" value="EQA44393.1"/>
    <property type="molecule type" value="Genomic_DNA"/>
</dbReference>
<proteinExistence type="predicted"/>
<sequence length="102" mass="11921">MQEQSNKTPEEEFLTFSSKRKPTPPQILQPGDPARIGVKSFKFMLQTQYERVRRERKKEKSKGKAENSSALLKICSQSRFFDGFWKRRSIPPKVGFIGTRKK</sequence>
<feature type="region of interest" description="Disordered" evidence="1">
    <location>
        <begin position="1"/>
        <end position="33"/>
    </location>
</feature>
<evidence type="ECO:0000313" key="2">
    <source>
        <dbReference type="EMBL" id="EQA44393.1"/>
    </source>
</evidence>
<evidence type="ECO:0000256" key="1">
    <source>
        <dbReference type="SAM" id="MobiDB-lite"/>
    </source>
</evidence>
<dbReference type="AlphaFoldDB" id="T0GG68"/>
<dbReference type="STRING" id="1049789.LEP1GSC050_3064"/>
<evidence type="ECO:0000313" key="3">
    <source>
        <dbReference type="Proteomes" id="UP000015454"/>
    </source>
</evidence>
<gene>
    <name evidence="2" type="ORF">LEP1GSC050_3064</name>
</gene>
<organism evidence="2 3">
    <name type="scientific">Leptospira broomii serovar Hurstbridge str. 5399</name>
    <dbReference type="NCBI Taxonomy" id="1049789"/>
    <lineage>
        <taxon>Bacteria</taxon>
        <taxon>Pseudomonadati</taxon>
        <taxon>Spirochaetota</taxon>
        <taxon>Spirochaetia</taxon>
        <taxon>Leptospirales</taxon>
        <taxon>Leptospiraceae</taxon>
        <taxon>Leptospira</taxon>
    </lineage>
</organism>
<protein>
    <submittedName>
        <fullName evidence="2">Uncharacterized protein</fullName>
    </submittedName>
</protein>
<dbReference type="Proteomes" id="UP000015454">
    <property type="component" value="Unassembled WGS sequence"/>
</dbReference>
<reference evidence="2" key="1">
    <citation type="submission" date="2013-05" db="EMBL/GenBank/DDBJ databases">
        <authorList>
            <person name="Harkins D.M."/>
            <person name="Durkin A.S."/>
            <person name="Brinkac L.M."/>
            <person name="Haft D.H."/>
            <person name="Selengut J.D."/>
            <person name="Sanka R."/>
            <person name="DePew J."/>
            <person name="Purushe J."/>
            <person name="Hartskeerl R.A."/>
            <person name="Ahmed A."/>
            <person name="van der Linden H."/>
            <person name="Goris M.G.A."/>
            <person name="Vinetz J.M."/>
            <person name="Sutton G.G."/>
            <person name="Nierman W.C."/>
            <person name="Fouts D.E."/>
        </authorList>
    </citation>
    <scope>NUCLEOTIDE SEQUENCE [LARGE SCALE GENOMIC DNA]</scope>
    <source>
        <strain evidence="2">5399</strain>
    </source>
</reference>
<comment type="caution">
    <text evidence="2">The sequence shown here is derived from an EMBL/GenBank/DDBJ whole genome shotgun (WGS) entry which is preliminary data.</text>
</comment>
<name>T0GG68_9LEPT</name>
<keyword evidence="3" id="KW-1185">Reference proteome</keyword>
<accession>T0GG68</accession>